<dbReference type="PANTHER" id="PTHR13771">
    <property type="entry name" value="INTERCELLULAR ADHESION MOLECULE"/>
    <property type="match status" value="1"/>
</dbReference>
<dbReference type="GO" id="GO:0007155">
    <property type="term" value="P:cell adhesion"/>
    <property type="evidence" value="ECO:0007669"/>
    <property type="project" value="InterPro"/>
</dbReference>
<dbReference type="PANTHER" id="PTHR13771:SF9">
    <property type="entry name" value="INTERCELLULAR ADHESION MOLECULE 5"/>
    <property type="match status" value="1"/>
</dbReference>
<dbReference type="GO" id="GO:0005178">
    <property type="term" value="F:integrin binding"/>
    <property type="evidence" value="ECO:0007669"/>
    <property type="project" value="InterPro"/>
</dbReference>
<evidence type="ECO:0000313" key="4">
    <source>
        <dbReference type="Ensembl" id="ENSFHEP00000000870.1"/>
    </source>
</evidence>
<reference evidence="4" key="2">
    <citation type="submission" date="2025-09" db="UniProtKB">
        <authorList>
            <consortium name="Ensembl"/>
        </authorList>
    </citation>
    <scope>IDENTIFICATION</scope>
</reference>
<evidence type="ECO:0000256" key="1">
    <source>
        <dbReference type="SAM" id="Phobius"/>
    </source>
</evidence>
<accession>A0A3Q2NPJ9</accession>
<dbReference type="STRING" id="8078.ENSFHEP00000000870"/>
<dbReference type="PROSITE" id="PS50835">
    <property type="entry name" value="IG_LIKE"/>
    <property type="match status" value="2"/>
</dbReference>
<keyword evidence="1" id="KW-0812">Transmembrane</keyword>
<dbReference type="InterPro" id="IPR036179">
    <property type="entry name" value="Ig-like_dom_sf"/>
</dbReference>
<feature type="signal peptide" evidence="2">
    <location>
        <begin position="1"/>
        <end position="24"/>
    </location>
</feature>
<name>A0A3Q2NPJ9_FUNHE</name>
<feature type="domain" description="Ig-like" evidence="3">
    <location>
        <begin position="239"/>
        <end position="317"/>
    </location>
</feature>
<feature type="domain" description="Ig-like" evidence="3">
    <location>
        <begin position="118"/>
        <end position="157"/>
    </location>
</feature>
<dbReference type="InterPro" id="IPR047012">
    <property type="entry name" value="ICAM_VCAM"/>
</dbReference>
<dbReference type="Pfam" id="PF13927">
    <property type="entry name" value="Ig_3"/>
    <property type="match status" value="1"/>
</dbReference>
<proteinExistence type="predicted"/>
<evidence type="ECO:0000256" key="2">
    <source>
        <dbReference type="SAM" id="SignalP"/>
    </source>
</evidence>
<dbReference type="Gene3D" id="2.60.40.10">
    <property type="entry name" value="Immunoglobulins"/>
    <property type="match status" value="2"/>
</dbReference>
<feature type="chain" id="PRO_5018655809" description="Ig-like domain-containing protein" evidence="2">
    <location>
        <begin position="25"/>
        <end position="384"/>
    </location>
</feature>
<dbReference type="AlphaFoldDB" id="A0A3Q2NPJ9"/>
<reference evidence="4" key="1">
    <citation type="submission" date="2025-08" db="UniProtKB">
        <authorList>
            <consortium name="Ensembl"/>
        </authorList>
    </citation>
    <scope>IDENTIFICATION</scope>
</reference>
<dbReference type="Ensembl" id="ENSFHET00000014825.1">
    <property type="protein sequence ID" value="ENSFHEP00000000870.1"/>
    <property type="gene ID" value="ENSFHEG00000000053.1"/>
</dbReference>
<sequence length="384" mass="42936">MEDFSCLRLLSVLFVLELLSLSNGTNSSAEQECPIEIQPDTMVLEYQSRGQAAVCKPRNADSNVKEIFWQIQPDRNISNKSWKPDVSKDWDLSPVCHGYFDGIGWCNKTLLYILYKPPENVSIDTKDNSTSTVEGGVMELKCSIKDVAPAENLKVHWTWQKGNETVELGSVGANNASSCSFTKKRSPVNVECYINITLNRTHHGTEVRCEAELDLGPKGPQPPPSANSYSFILNVSYKPKINTTKLPKSVPVIRGYKEELVCEADGNPPPKIQWHYSSRTAFLGSNGTLIVNEEGTYNCTAENYLSRDTHVVQVELKEDYLPLLAGFVALTVVGISVIFVTIYSIYYKNTKMRRYSLKNPKLSTLNGNVAHNTWDIQLPVTKLS</sequence>
<dbReference type="Proteomes" id="UP000265000">
    <property type="component" value="Unplaced"/>
</dbReference>
<keyword evidence="1" id="KW-0472">Membrane</keyword>
<protein>
    <recommendedName>
        <fullName evidence="3">Ig-like domain-containing protein</fullName>
    </recommendedName>
</protein>
<evidence type="ECO:0000313" key="5">
    <source>
        <dbReference type="Proteomes" id="UP000265000"/>
    </source>
</evidence>
<dbReference type="GeneTree" id="ENSGT00940000159005"/>
<feature type="transmembrane region" description="Helical" evidence="1">
    <location>
        <begin position="320"/>
        <end position="346"/>
    </location>
</feature>
<dbReference type="SUPFAM" id="SSF48726">
    <property type="entry name" value="Immunoglobulin"/>
    <property type="match status" value="2"/>
</dbReference>
<organism evidence="4 5">
    <name type="scientific">Fundulus heteroclitus</name>
    <name type="common">Killifish</name>
    <name type="synonym">Mummichog</name>
    <dbReference type="NCBI Taxonomy" id="8078"/>
    <lineage>
        <taxon>Eukaryota</taxon>
        <taxon>Metazoa</taxon>
        <taxon>Chordata</taxon>
        <taxon>Craniata</taxon>
        <taxon>Vertebrata</taxon>
        <taxon>Euteleostomi</taxon>
        <taxon>Actinopterygii</taxon>
        <taxon>Neopterygii</taxon>
        <taxon>Teleostei</taxon>
        <taxon>Neoteleostei</taxon>
        <taxon>Acanthomorphata</taxon>
        <taxon>Ovalentaria</taxon>
        <taxon>Atherinomorphae</taxon>
        <taxon>Cyprinodontiformes</taxon>
        <taxon>Fundulidae</taxon>
        <taxon>Fundulus</taxon>
    </lineage>
</organism>
<keyword evidence="1" id="KW-1133">Transmembrane helix</keyword>
<keyword evidence="5" id="KW-1185">Reference proteome</keyword>
<dbReference type="InterPro" id="IPR007110">
    <property type="entry name" value="Ig-like_dom"/>
</dbReference>
<keyword evidence="2" id="KW-0732">Signal</keyword>
<evidence type="ECO:0000259" key="3">
    <source>
        <dbReference type="PROSITE" id="PS50835"/>
    </source>
</evidence>
<dbReference type="InterPro" id="IPR013783">
    <property type="entry name" value="Ig-like_fold"/>
</dbReference>